<name>A0AAX1N972_9BACT</name>
<accession>A0AAX1N972</accession>
<dbReference type="AlphaFoldDB" id="A0AAX1N972"/>
<evidence type="ECO:0000313" key="7">
    <source>
        <dbReference type="Proteomes" id="UP000678679"/>
    </source>
</evidence>
<dbReference type="InterPro" id="IPR050330">
    <property type="entry name" value="Bact_OuterMem_StrucFunc"/>
</dbReference>
<evidence type="ECO:0000256" key="4">
    <source>
        <dbReference type="PROSITE-ProRule" id="PRU00473"/>
    </source>
</evidence>
<gene>
    <name evidence="6" type="ORF">KMW28_04170</name>
</gene>
<dbReference type="CDD" id="cd07185">
    <property type="entry name" value="OmpA_C-like"/>
    <property type="match status" value="1"/>
</dbReference>
<proteinExistence type="predicted"/>
<dbReference type="KEGG" id="fya:KMW28_04170"/>
<dbReference type="InterPro" id="IPR006664">
    <property type="entry name" value="OMP_bac"/>
</dbReference>
<evidence type="ECO:0000259" key="5">
    <source>
        <dbReference type="PROSITE" id="PS51123"/>
    </source>
</evidence>
<dbReference type="Proteomes" id="UP000678679">
    <property type="component" value="Chromosome 1"/>
</dbReference>
<dbReference type="PANTHER" id="PTHR30329">
    <property type="entry name" value="STATOR ELEMENT OF FLAGELLAR MOTOR COMPLEX"/>
    <property type="match status" value="1"/>
</dbReference>
<evidence type="ECO:0000256" key="2">
    <source>
        <dbReference type="ARBA" id="ARBA00023136"/>
    </source>
</evidence>
<dbReference type="InterPro" id="IPR036737">
    <property type="entry name" value="OmpA-like_sf"/>
</dbReference>
<keyword evidence="7" id="KW-1185">Reference proteome</keyword>
<dbReference type="PRINTS" id="PR01021">
    <property type="entry name" value="OMPADOMAIN"/>
</dbReference>
<dbReference type="InterPro" id="IPR006665">
    <property type="entry name" value="OmpA-like"/>
</dbReference>
<keyword evidence="3" id="KW-0998">Cell outer membrane</keyword>
<feature type="domain" description="OmpA-like" evidence="5">
    <location>
        <begin position="111"/>
        <end position="233"/>
    </location>
</feature>
<keyword evidence="2 4" id="KW-0472">Membrane</keyword>
<dbReference type="PROSITE" id="PS51123">
    <property type="entry name" value="OMPA_2"/>
    <property type="match status" value="1"/>
</dbReference>
<comment type="subcellular location">
    <subcellularLocation>
        <location evidence="1">Cell outer membrane</location>
    </subcellularLocation>
</comment>
<dbReference type="SUPFAM" id="SSF103088">
    <property type="entry name" value="OmpA-like"/>
    <property type="match status" value="1"/>
</dbReference>
<dbReference type="GO" id="GO:0009279">
    <property type="term" value="C:cell outer membrane"/>
    <property type="evidence" value="ECO:0007669"/>
    <property type="project" value="UniProtKB-SubCell"/>
</dbReference>
<dbReference type="PANTHER" id="PTHR30329:SF21">
    <property type="entry name" value="LIPOPROTEIN YIAD-RELATED"/>
    <property type="match status" value="1"/>
</dbReference>
<dbReference type="EMBL" id="CP076132">
    <property type="protein sequence ID" value="QWG02780.1"/>
    <property type="molecule type" value="Genomic_DNA"/>
</dbReference>
<organism evidence="6 7">
    <name type="scientific">Flammeovirga yaeyamensis</name>
    <dbReference type="NCBI Taxonomy" id="367791"/>
    <lineage>
        <taxon>Bacteria</taxon>
        <taxon>Pseudomonadati</taxon>
        <taxon>Bacteroidota</taxon>
        <taxon>Cytophagia</taxon>
        <taxon>Cytophagales</taxon>
        <taxon>Flammeovirgaceae</taxon>
        <taxon>Flammeovirga</taxon>
    </lineage>
</organism>
<dbReference type="RefSeq" id="WP_169664279.1">
    <property type="nucleotide sequence ID" value="NZ_CP076132.1"/>
</dbReference>
<evidence type="ECO:0000256" key="1">
    <source>
        <dbReference type="ARBA" id="ARBA00004442"/>
    </source>
</evidence>
<sequence length="233" mass="26949">MKSVQGSIQILSSKMKGGQKISIRHTMDKNEEFAKIKINSSNYSDIENNYQIESKSEDVSFILKHKGSEFIIPIHNYDTYSLSVTNPNYLHSYDTVVEINDRKTYELDLNFKEEKVHKFDIYPFEVNTDIISSSAIEELNSVISTLKKRPQLSVEISCHTDSRGDDDFNLSLSKKQAKSILLYFISQGISRKRVVTDGFGENLLINECKNNVKCSNLKHLENRRVEYRFKKMD</sequence>
<evidence type="ECO:0000256" key="3">
    <source>
        <dbReference type="ARBA" id="ARBA00023237"/>
    </source>
</evidence>
<dbReference type="Pfam" id="PF00691">
    <property type="entry name" value="OmpA"/>
    <property type="match status" value="1"/>
</dbReference>
<protein>
    <submittedName>
        <fullName evidence="6">OmpA family protein</fullName>
    </submittedName>
</protein>
<evidence type="ECO:0000313" key="6">
    <source>
        <dbReference type="EMBL" id="QWG02780.1"/>
    </source>
</evidence>
<reference evidence="6 7" key="1">
    <citation type="submission" date="2021-05" db="EMBL/GenBank/DDBJ databases">
        <title>Comparative genomic studies on the polysaccharide-degrading batcterial strains of the Flammeovirga genus.</title>
        <authorList>
            <person name="Zewei F."/>
            <person name="Zheng Z."/>
            <person name="Yu L."/>
            <person name="Ruyue G."/>
            <person name="Yanhong M."/>
            <person name="Yuanyuan C."/>
            <person name="Jingyan G."/>
            <person name="Wenjun H."/>
        </authorList>
    </citation>
    <scope>NUCLEOTIDE SEQUENCE [LARGE SCALE GENOMIC DNA]</scope>
    <source>
        <strain evidence="6 7">NBRC:100898</strain>
    </source>
</reference>
<dbReference type="Gene3D" id="3.30.1330.60">
    <property type="entry name" value="OmpA-like domain"/>
    <property type="match status" value="1"/>
</dbReference>